<name>A0A098DGP3_GIBZE</name>
<sequence>MESGFCLLSRLSGDLSFHWMNSYGCYLWNARTSLIICCRRLLMRDGRHQLNILRKVLAVNSTATNCNMPLLRNTASTKFSGSPKLGNN</sequence>
<accession>A0A0E0S2A5</accession>
<accession>A0A098DGP3</accession>
<reference evidence="2" key="4">
    <citation type="submission" date="2017-01" db="UniProtKB">
        <authorList>
            <consortium name="EnsemblFungi"/>
        </authorList>
    </citation>
    <scope>IDENTIFICATION</scope>
    <source>
        <strain evidence="2">PH-1 / ATCC MYA-4620 / FGSC 9075 / NRRL 31084</strain>
    </source>
</reference>
<dbReference type="AlphaFoldDB" id="A0A098DGP3"/>
<dbReference type="EnsemblFungi" id="CEF77630">
    <property type="protein sequence ID" value="CEF77630"/>
    <property type="gene ID" value="FGRRES_12553_M"/>
</dbReference>
<organism evidence="1 3">
    <name type="scientific">Gibberella zeae (strain ATCC MYA-4620 / CBS 123657 / FGSC 9075 / NRRL 31084 / PH-1)</name>
    <name type="common">Wheat head blight fungus</name>
    <name type="synonym">Fusarium graminearum</name>
    <dbReference type="NCBI Taxonomy" id="229533"/>
    <lineage>
        <taxon>Eukaryota</taxon>
        <taxon>Fungi</taxon>
        <taxon>Dikarya</taxon>
        <taxon>Ascomycota</taxon>
        <taxon>Pezizomycotina</taxon>
        <taxon>Sordariomycetes</taxon>
        <taxon>Hypocreomycetidae</taxon>
        <taxon>Hypocreales</taxon>
        <taxon>Nectriaceae</taxon>
        <taxon>Fusarium</taxon>
    </lineage>
</organism>
<keyword evidence="3" id="KW-1185">Reference proteome</keyword>
<dbReference type="EMBL" id="HG970333">
    <property type="protein sequence ID" value="CEF77630.1"/>
    <property type="molecule type" value="Genomic_DNA"/>
</dbReference>
<proteinExistence type="predicted"/>
<gene>
    <name evidence="1" type="ORF">FGRAMPH1_01T11653</name>
</gene>
<reference evidence="2 3" key="2">
    <citation type="journal article" date="2010" name="Nature">
        <title>Comparative genomics reveals mobile pathogenicity chromosomes in Fusarium.</title>
        <authorList>
            <person name="Ma L.J."/>
            <person name="van der Does H.C."/>
            <person name="Borkovich K.A."/>
            <person name="Coleman J.J."/>
            <person name="Daboussi M.J."/>
            <person name="Di Pietro A."/>
            <person name="Dufresne M."/>
            <person name="Freitag M."/>
            <person name="Grabherr M."/>
            <person name="Henrissat B."/>
            <person name="Houterman P.M."/>
            <person name="Kang S."/>
            <person name="Shim W.B."/>
            <person name="Woloshuk C."/>
            <person name="Xie X."/>
            <person name="Xu J.R."/>
            <person name="Antoniw J."/>
            <person name="Baker S.E."/>
            <person name="Bluhm B.H."/>
            <person name="Breakspear A."/>
            <person name="Brown D.W."/>
            <person name="Butchko R.A."/>
            <person name="Chapman S."/>
            <person name="Coulson R."/>
            <person name="Coutinho P.M."/>
            <person name="Danchin E.G."/>
            <person name="Diener A."/>
            <person name="Gale L.R."/>
            <person name="Gardiner D.M."/>
            <person name="Goff S."/>
            <person name="Hammond-Kosack K.E."/>
            <person name="Hilburn K."/>
            <person name="Hua-Van A."/>
            <person name="Jonkers W."/>
            <person name="Kazan K."/>
            <person name="Kodira C.D."/>
            <person name="Koehrsen M."/>
            <person name="Kumar L."/>
            <person name="Lee Y.H."/>
            <person name="Li L."/>
            <person name="Manners J.M."/>
            <person name="Miranda-Saavedra D."/>
            <person name="Mukherjee M."/>
            <person name="Park G."/>
            <person name="Park J."/>
            <person name="Park S.Y."/>
            <person name="Proctor R.H."/>
            <person name="Regev A."/>
            <person name="Ruiz-Roldan M.C."/>
            <person name="Sain D."/>
            <person name="Sakthikumar S."/>
            <person name="Sykes S."/>
            <person name="Schwartz D.C."/>
            <person name="Turgeon B.G."/>
            <person name="Wapinski I."/>
            <person name="Yoder O."/>
            <person name="Young S."/>
            <person name="Zeng Q."/>
            <person name="Zhou S."/>
            <person name="Galagan J."/>
            <person name="Cuomo C.A."/>
            <person name="Kistler H.C."/>
            <person name="Rep M."/>
        </authorList>
    </citation>
    <scope>GENOME REANNOTATION</scope>
    <source>
        <strain evidence="3">ATCC MYA-4620 / CBS 123657 / FGSC 9075 / NRRL 31084 / PH-1</strain>
        <strain evidence="2">PH-1 / ATCC MYA-4620 / FGSC 9075 / NRRL 31084</strain>
    </source>
</reference>
<protein>
    <submittedName>
        <fullName evidence="1">Chromosome 2, complete genome</fullName>
    </submittedName>
</protein>
<dbReference type="Proteomes" id="UP000070720">
    <property type="component" value="Chromosome 2"/>
</dbReference>
<reference evidence="1 3" key="3">
    <citation type="journal article" date="2015" name="BMC Genomics">
        <title>The completed genome sequence of the pathogenic ascomycete fungus Fusarium graminearum.</title>
        <authorList>
            <person name="King R."/>
            <person name="Urban M."/>
            <person name="Hammond-Kosack M.C."/>
            <person name="Hassani-Pak K."/>
            <person name="Hammond-Kosack K.E."/>
        </authorList>
    </citation>
    <scope>NUCLEOTIDE SEQUENCE [LARGE SCALE GENOMIC DNA]</scope>
    <source>
        <strain evidence="3">ATCC MYA-4620 / CBS 123657 / FGSC 9075 / NRRL 31084 / PH-1</strain>
        <strain evidence="1">PH-1</strain>
    </source>
</reference>
<evidence type="ECO:0000313" key="3">
    <source>
        <dbReference type="Proteomes" id="UP000070720"/>
    </source>
</evidence>
<dbReference type="VEuPathDB" id="FungiDB:FGRAMPH1_01G11653"/>
<evidence type="ECO:0000313" key="1">
    <source>
        <dbReference type="EMBL" id="CEF77630.1"/>
    </source>
</evidence>
<evidence type="ECO:0000313" key="2">
    <source>
        <dbReference type="EnsemblFungi" id="CEF77630"/>
    </source>
</evidence>
<reference evidence="2 3" key="1">
    <citation type="journal article" date="2007" name="Science">
        <title>The Fusarium graminearum genome reveals a link between localized polymorphism and pathogen specialization.</title>
        <authorList>
            <person name="Cuomo C.A."/>
            <person name="Gueldener U."/>
            <person name="Xu J.-R."/>
            <person name="Trail F."/>
            <person name="Turgeon B.G."/>
            <person name="Di Pietro A."/>
            <person name="Walton J.D."/>
            <person name="Ma L.-J."/>
            <person name="Baker S.E."/>
            <person name="Rep M."/>
            <person name="Adam G."/>
            <person name="Antoniw J."/>
            <person name="Baldwin T."/>
            <person name="Calvo S.E."/>
            <person name="Chang Y.-L."/>
            <person name="DeCaprio D."/>
            <person name="Gale L.R."/>
            <person name="Gnerre S."/>
            <person name="Goswami R.S."/>
            <person name="Hammond-Kosack K."/>
            <person name="Harris L.J."/>
            <person name="Hilburn K."/>
            <person name="Kennell J.C."/>
            <person name="Kroken S."/>
            <person name="Magnuson J.K."/>
            <person name="Mannhaupt G."/>
            <person name="Mauceli E.W."/>
            <person name="Mewes H.-W."/>
            <person name="Mitterbauer R."/>
            <person name="Muehlbauer G."/>
            <person name="Muensterkoetter M."/>
            <person name="Nelson D."/>
            <person name="O'Donnell K."/>
            <person name="Ouellet T."/>
            <person name="Qi W."/>
            <person name="Quesneville H."/>
            <person name="Roncero M.I.G."/>
            <person name="Seong K.-Y."/>
            <person name="Tetko I.V."/>
            <person name="Urban M."/>
            <person name="Waalwijk C."/>
            <person name="Ward T.J."/>
            <person name="Yao J."/>
            <person name="Birren B.W."/>
            <person name="Kistler H.C."/>
        </authorList>
    </citation>
    <scope>NUCLEOTIDE SEQUENCE [LARGE SCALE GENOMIC DNA]</scope>
    <source>
        <strain evidence="3">ATCC MYA-4620 / CBS 123657 / FGSC 9075 / NRRL 31084 / PH-1</strain>
        <strain evidence="2">PH-1 / ATCC MYA-4620 / FGSC 9075 / NRRL 31084</strain>
    </source>
</reference>
<dbReference type="InParanoid" id="A0A098DGP3"/>